<name>A0AA94M1G1_9STRE</name>
<dbReference type="Proteomes" id="UP000249013">
    <property type="component" value="Chromosome 1"/>
</dbReference>
<accession>A0AA94M1G1</accession>
<sequence length="117" mass="13566">MTNLWEETLRKLATYEKTFKDVKYIQGLDFAITKENFEQVAKKTTYDSGYGKSEVAEDLVIVGDGWWLERNEYDGAEWWEYKETPKQINEVKEVNRLAGGIDAGYVLAELNKSTVEK</sequence>
<dbReference type="AlphaFoldDB" id="A0AA94M1G1"/>
<organism evidence="1 2">
    <name type="scientific">Streptococcus gallolyticus</name>
    <dbReference type="NCBI Taxonomy" id="315405"/>
    <lineage>
        <taxon>Bacteria</taxon>
        <taxon>Bacillati</taxon>
        <taxon>Bacillota</taxon>
        <taxon>Bacilli</taxon>
        <taxon>Lactobacillales</taxon>
        <taxon>Streptococcaceae</taxon>
        <taxon>Streptococcus</taxon>
    </lineage>
</organism>
<dbReference type="RefSeq" id="WP_077496297.1">
    <property type="nucleotide sequence ID" value="NZ_LS483409.1"/>
</dbReference>
<reference evidence="1 2" key="1">
    <citation type="submission" date="2018-06" db="EMBL/GenBank/DDBJ databases">
        <authorList>
            <consortium name="Pathogen Informatics"/>
            <person name="Doyle S."/>
        </authorList>
    </citation>
    <scope>NUCLEOTIDE SEQUENCE [LARGE SCALE GENOMIC DNA]</scope>
    <source>
        <strain evidence="1 2">NCTC13773</strain>
    </source>
</reference>
<evidence type="ECO:0000313" key="2">
    <source>
        <dbReference type="Proteomes" id="UP000249013"/>
    </source>
</evidence>
<dbReference type="EMBL" id="LS483409">
    <property type="protein sequence ID" value="SQG78779.1"/>
    <property type="molecule type" value="Genomic_DNA"/>
</dbReference>
<evidence type="ECO:0000313" key="1">
    <source>
        <dbReference type="EMBL" id="SQG78779.1"/>
    </source>
</evidence>
<gene>
    <name evidence="1" type="primary">Pi3</name>
    <name evidence="1" type="ORF">NCTC13773_00560</name>
</gene>
<protein>
    <submittedName>
        <fullName evidence="1">Prophage Pi3 protein</fullName>
    </submittedName>
</protein>
<proteinExistence type="predicted"/>